<organism evidence="3 4">
    <name type="scientific">Halogeometricum borinquense</name>
    <dbReference type="NCBI Taxonomy" id="60847"/>
    <lineage>
        <taxon>Archaea</taxon>
        <taxon>Methanobacteriati</taxon>
        <taxon>Methanobacteriota</taxon>
        <taxon>Stenosarchaea group</taxon>
        <taxon>Halobacteria</taxon>
        <taxon>Halobacteriales</taxon>
        <taxon>Haloferacaceae</taxon>
        <taxon>Halogeometricum</taxon>
    </lineage>
</organism>
<dbReference type="InterPro" id="IPR014729">
    <property type="entry name" value="Rossmann-like_a/b/a_fold"/>
</dbReference>
<accession>A0A482T6V9</accession>
<evidence type="ECO:0000313" key="4">
    <source>
        <dbReference type="Proteomes" id="UP000294028"/>
    </source>
</evidence>
<comment type="caution">
    <text evidence="3">The sequence shown here is derived from an EMBL/GenBank/DDBJ whole genome shotgun (WGS) entry which is preliminary data.</text>
</comment>
<evidence type="ECO:0000256" key="1">
    <source>
        <dbReference type="ARBA" id="ARBA00008791"/>
    </source>
</evidence>
<dbReference type="PRINTS" id="PR01438">
    <property type="entry name" value="UNVRSLSTRESS"/>
</dbReference>
<proteinExistence type="inferred from homology"/>
<dbReference type="InterPro" id="IPR006016">
    <property type="entry name" value="UspA"/>
</dbReference>
<name>A0A482T6V9_9EURY</name>
<dbReference type="RefSeq" id="WP_129786208.1">
    <property type="nucleotide sequence ID" value="NZ_RZHH01000003.1"/>
</dbReference>
<sequence>MYDNILVPTDGSRGAESAIARALDLARTANATTHVLYAIDESLEPSQLDAAARDELRSQSEKRGRGATVQLDEQAADLGIETVRAVNEGIPYREILDYIDENDIDLVVMGTHGRTGAERSRFGSTTERVITLADVPVMAVHLTEDEDLPEHGYGMYDHVVIPIDGSDAAERAAAHGLSIAERYGADVHVIYVIDTTTYGFVDAPGSIVGLLKQGGQNAIEDIAADARERRLPVTTDILRGVPHEEILAYATGVSADVITMGTRGQTADMDGFLGSTTTRVVRQSEIPVLTTN</sequence>
<feature type="domain" description="UspA" evidence="2">
    <location>
        <begin position="1"/>
        <end position="141"/>
    </location>
</feature>
<comment type="similarity">
    <text evidence="1">Belongs to the universal stress protein A family.</text>
</comment>
<reference evidence="3 4" key="1">
    <citation type="submission" date="2018-12" db="EMBL/GenBank/DDBJ databases">
        <title>Genome analysis provides insights into bioremediation potentialities of Halogeometricum borinquense strain N11.</title>
        <authorList>
            <person name="Najjari A."/>
            <person name="Youssef N."/>
            <person name="Fhoula I."/>
            <person name="Ben Dhia O."/>
            <person name="Mahjoubi M."/>
            <person name="Ouzari H.I."/>
            <person name="Cherif A."/>
        </authorList>
    </citation>
    <scope>NUCLEOTIDE SEQUENCE [LARGE SCALE GENOMIC DNA]</scope>
    <source>
        <strain evidence="3 4">N11</strain>
    </source>
</reference>
<gene>
    <name evidence="3" type="ORF">ELS19_17385</name>
</gene>
<dbReference type="PANTHER" id="PTHR46268">
    <property type="entry name" value="STRESS RESPONSE PROTEIN NHAX"/>
    <property type="match status" value="1"/>
</dbReference>
<feature type="domain" description="UspA" evidence="2">
    <location>
        <begin position="155"/>
        <end position="290"/>
    </location>
</feature>
<evidence type="ECO:0000313" key="3">
    <source>
        <dbReference type="EMBL" id="RYJ08325.1"/>
    </source>
</evidence>
<dbReference type="PANTHER" id="PTHR46268:SF6">
    <property type="entry name" value="UNIVERSAL STRESS PROTEIN UP12"/>
    <property type="match status" value="1"/>
</dbReference>
<dbReference type="Gene3D" id="3.40.50.620">
    <property type="entry name" value="HUPs"/>
    <property type="match status" value="2"/>
</dbReference>
<dbReference type="InterPro" id="IPR006015">
    <property type="entry name" value="Universal_stress_UspA"/>
</dbReference>
<evidence type="ECO:0000259" key="2">
    <source>
        <dbReference type="Pfam" id="PF00582"/>
    </source>
</evidence>
<dbReference type="EMBL" id="RZHH01000003">
    <property type="protein sequence ID" value="RYJ08325.1"/>
    <property type="molecule type" value="Genomic_DNA"/>
</dbReference>
<dbReference type="SUPFAM" id="SSF52402">
    <property type="entry name" value="Adenine nucleotide alpha hydrolases-like"/>
    <property type="match status" value="2"/>
</dbReference>
<dbReference type="Pfam" id="PF00582">
    <property type="entry name" value="Usp"/>
    <property type="match status" value="2"/>
</dbReference>
<dbReference type="AlphaFoldDB" id="A0A482T6V9"/>
<dbReference type="CDD" id="cd00293">
    <property type="entry name" value="USP-like"/>
    <property type="match status" value="2"/>
</dbReference>
<dbReference type="Proteomes" id="UP000294028">
    <property type="component" value="Unassembled WGS sequence"/>
</dbReference>
<protein>
    <submittedName>
        <fullName evidence="3">Universal stress protein</fullName>
    </submittedName>
</protein>